<evidence type="ECO:0000256" key="1">
    <source>
        <dbReference type="ARBA" id="ARBA00022741"/>
    </source>
</evidence>
<feature type="compositionally biased region" description="Polar residues" evidence="4">
    <location>
        <begin position="526"/>
        <end position="535"/>
    </location>
</feature>
<dbReference type="InterPro" id="IPR030381">
    <property type="entry name" value="G_DYNAMIN_dom"/>
</dbReference>
<feature type="domain" description="Dynamin-type G" evidence="6">
    <location>
        <begin position="124"/>
        <end position="441"/>
    </location>
</feature>
<name>A0A8H3G3R4_9LECA</name>
<dbReference type="CDD" id="cd08771">
    <property type="entry name" value="DLP_1"/>
    <property type="match status" value="1"/>
</dbReference>
<proteinExistence type="predicted"/>
<dbReference type="PANTHER" id="PTHR11566">
    <property type="entry name" value="DYNAMIN"/>
    <property type="match status" value="1"/>
</dbReference>
<dbReference type="GO" id="GO:0005737">
    <property type="term" value="C:cytoplasm"/>
    <property type="evidence" value="ECO:0007669"/>
    <property type="project" value="TreeGrafter"/>
</dbReference>
<dbReference type="InterPro" id="IPR045063">
    <property type="entry name" value="Dynamin_N"/>
</dbReference>
<dbReference type="Pfam" id="PF00350">
    <property type="entry name" value="Dynamin_N"/>
    <property type="match status" value="1"/>
</dbReference>
<comment type="caution">
    <text evidence="7">The sequence shown here is derived from an EMBL/GenBank/DDBJ whole genome shotgun (WGS) entry which is preliminary data.</text>
</comment>
<sequence>MTKDGGRSDTSTTRKRQSVSFSDNGAPNKKQTIDTAAIDRTSSSEESNTIVGLPTQTSASELHHAMPIHSAPPDTVQTVESDDIKYETSSRANTIIPEPLLGEQLTKLIDLIITLRDKGIERLALDLPQIVVVGDQSTGKSSLIEGLSAIKVPRAEGTCTRCPIEINLKGADSGWRCRISIIKKYEYKVPSAEANHSLGFGPFNKEKSAPGIEHFADVTEKDEIPTWLERAQLAVLNPGKLITAFAVPPHQVTEITTIQEPFAPNVIRLEISAPGLPSLSFFDLPGVVVQDVDMDSHVPDMIRSLVKTYIEPSKSLVLLTLPIDVDRANSSAADLVVRAKAQDRTIGIISKPDRLVNANVKQWKEILAGKKFKFNLGYRVVKNPADPNTDHAEARQEEQRFFLTHPMFSGELRMFRDRFGTDRLKEFLSERLMTMITECLPEIEGKIADRVTIIEEELRTLPKEPAGNIYIDIQQRLLNFEGRLAAIINNSVDLTSNTGWFQLWHREAQAFFEKLIQTAPELDTATLSGTTSDQSQAEDDNSDSTSANQGSPRRNLNQRPIFNIIPIHFDHCQKQAINAAVCTYTKKFTLLQLRDRLHAVNGGAYGTGDPRVFEQLVKESTEHWSDVCKVFRVYTAKICSNLVNELLRHFFGDLINTQLFRVIKESVHAFLKRLDKEQAEISKRLLRIELGKPFTVDREIQEMSKHSVRQQLTEQLQKAIFRNRVREMETGNKKISDAEKRRILDQVKSEPSHNHQELNELAGAIAYYKIAARRFADNICLTIRNEFFQEMARLLWRQICTDIGIRQDADPNQVNKHLQELTAPSARDSNRRKELESELRLLEQNKKDVMEVVNTNQRYNLEDF</sequence>
<evidence type="ECO:0008006" key="9">
    <source>
        <dbReference type="Google" id="ProtNLM"/>
    </source>
</evidence>
<protein>
    <recommendedName>
        <fullName evidence="9">Dynamin family protein</fullName>
    </recommendedName>
</protein>
<feature type="domain" description="GED" evidence="5">
    <location>
        <begin position="757"/>
        <end position="857"/>
    </location>
</feature>
<feature type="compositionally biased region" description="Polar residues" evidence="4">
    <location>
        <begin position="18"/>
        <end position="50"/>
    </location>
</feature>
<dbReference type="Pfam" id="PF01031">
    <property type="entry name" value="Dynamin_M"/>
    <property type="match status" value="1"/>
</dbReference>
<dbReference type="OrthoDB" id="5061070at2759"/>
<organism evidence="7 8">
    <name type="scientific">Gomphillus americanus</name>
    <dbReference type="NCBI Taxonomy" id="1940652"/>
    <lineage>
        <taxon>Eukaryota</taxon>
        <taxon>Fungi</taxon>
        <taxon>Dikarya</taxon>
        <taxon>Ascomycota</taxon>
        <taxon>Pezizomycotina</taxon>
        <taxon>Lecanoromycetes</taxon>
        <taxon>OSLEUM clade</taxon>
        <taxon>Ostropomycetidae</taxon>
        <taxon>Ostropales</taxon>
        <taxon>Graphidaceae</taxon>
        <taxon>Gomphilloideae</taxon>
        <taxon>Gomphillus</taxon>
    </lineage>
</organism>
<evidence type="ECO:0000259" key="5">
    <source>
        <dbReference type="PROSITE" id="PS51388"/>
    </source>
</evidence>
<feature type="coiled-coil region" evidence="3">
    <location>
        <begin position="825"/>
        <end position="852"/>
    </location>
</feature>
<feature type="compositionally biased region" description="Polar residues" evidence="4">
    <location>
        <begin position="543"/>
        <end position="556"/>
    </location>
</feature>
<dbReference type="PANTHER" id="PTHR11566:SF131">
    <property type="entry name" value="GTPASE, PUTATIVE (AFU_ORTHOLOGUE AFUA_6G07630)-RELATED"/>
    <property type="match status" value="1"/>
</dbReference>
<feature type="region of interest" description="Disordered" evidence="4">
    <location>
        <begin position="526"/>
        <end position="556"/>
    </location>
</feature>
<dbReference type="GO" id="GO:0005886">
    <property type="term" value="C:plasma membrane"/>
    <property type="evidence" value="ECO:0007669"/>
    <property type="project" value="TreeGrafter"/>
</dbReference>
<dbReference type="InterPro" id="IPR027417">
    <property type="entry name" value="P-loop_NTPase"/>
</dbReference>
<dbReference type="EMBL" id="CAJPDQ010000046">
    <property type="protein sequence ID" value="CAF9932608.1"/>
    <property type="molecule type" value="Genomic_DNA"/>
</dbReference>
<dbReference type="InterPro" id="IPR022812">
    <property type="entry name" value="Dynamin"/>
</dbReference>
<evidence type="ECO:0000313" key="8">
    <source>
        <dbReference type="Proteomes" id="UP000664169"/>
    </source>
</evidence>
<dbReference type="GO" id="GO:0005525">
    <property type="term" value="F:GTP binding"/>
    <property type="evidence" value="ECO:0007669"/>
    <property type="project" value="InterPro"/>
</dbReference>
<dbReference type="InterPro" id="IPR000375">
    <property type="entry name" value="Dynamin_stalk"/>
</dbReference>
<dbReference type="SUPFAM" id="SSF52540">
    <property type="entry name" value="P-loop containing nucleoside triphosphate hydrolases"/>
    <property type="match status" value="1"/>
</dbReference>
<evidence type="ECO:0000256" key="4">
    <source>
        <dbReference type="SAM" id="MobiDB-lite"/>
    </source>
</evidence>
<accession>A0A8H3G3R4</accession>
<dbReference type="PROSITE" id="PS51388">
    <property type="entry name" value="GED"/>
    <property type="match status" value="1"/>
</dbReference>
<evidence type="ECO:0000313" key="7">
    <source>
        <dbReference type="EMBL" id="CAF9932608.1"/>
    </source>
</evidence>
<keyword evidence="8" id="KW-1185">Reference proteome</keyword>
<evidence type="ECO:0000256" key="2">
    <source>
        <dbReference type="ARBA" id="ARBA00023134"/>
    </source>
</evidence>
<reference evidence="7" key="1">
    <citation type="submission" date="2021-03" db="EMBL/GenBank/DDBJ databases">
        <authorList>
            <person name="Tagirdzhanova G."/>
        </authorList>
    </citation>
    <scope>NUCLEOTIDE SEQUENCE</scope>
</reference>
<dbReference type="AlphaFoldDB" id="A0A8H3G3R4"/>
<dbReference type="Gene3D" id="3.40.50.300">
    <property type="entry name" value="P-loop containing nucleotide triphosphate hydrolases"/>
    <property type="match status" value="1"/>
</dbReference>
<evidence type="ECO:0000259" key="6">
    <source>
        <dbReference type="PROSITE" id="PS51718"/>
    </source>
</evidence>
<dbReference type="PRINTS" id="PR00195">
    <property type="entry name" value="DYNAMIN"/>
</dbReference>
<dbReference type="InterPro" id="IPR001401">
    <property type="entry name" value="Dynamin_GTPase"/>
</dbReference>
<dbReference type="SMART" id="SM00053">
    <property type="entry name" value="DYNc"/>
    <property type="match status" value="1"/>
</dbReference>
<evidence type="ECO:0000256" key="3">
    <source>
        <dbReference type="SAM" id="Coils"/>
    </source>
</evidence>
<keyword evidence="1" id="KW-0547">Nucleotide-binding</keyword>
<feature type="region of interest" description="Disordered" evidence="4">
    <location>
        <begin position="1"/>
        <end position="50"/>
    </location>
</feature>
<dbReference type="GO" id="GO:0003924">
    <property type="term" value="F:GTPase activity"/>
    <property type="evidence" value="ECO:0007669"/>
    <property type="project" value="InterPro"/>
</dbReference>
<dbReference type="GO" id="GO:0031623">
    <property type="term" value="P:receptor internalization"/>
    <property type="evidence" value="ECO:0007669"/>
    <property type="project" value="TreeGrafter"/>
</dbReference>
<dbReference type="InterPro" id="IPR020850">
    <property type="entry name" value="GED_dom"/>
</dbReference>
<dbReference type="GO" id="GO:0008017">
    <property type="term" value="F:microtubule binding"/>
    <property type="evidence" value="ECO:0007669"/>
    <property type="project" value="TreeGrafter"/>
</dbReference>
<keyword evidence="3" id="KW-0175">Coiled coil</keyword>
<dbReference type="PROSITE" id="PS51718">
    <property type="entry name" value="G_DYNAMIN_2"/>
    <property type="match status" value="1"/>
</dbReference>
<dbReference type="Gene3D" id="1.20.120.1240">
    <property type="entry name" value="Dynamin, middle domain"/>
    <property type="match status" value="1"/>
</dbReference>
<dbReference type="GO" id="GO:0005874">
    <property type="term" value="C:microtubule"/>
    <property type="evidence" value="ECO:0007669"/>
    <property type="project" value="TreeGrafter"/>
</dbReference>
<dbReference type="Proteomes" id="UP000664169">
    <property type="component" value="Unassembled WGS sequence"/>
</dbReference>
<keyword evidence="2" id="KW-0342">GTP-binding</keyword>
<gene>
    <name evidence="7" type="ORF">GOMPHAMPRED_006619</name>
</gene>